<reference evidence="2 3" key="1">
    <citation type="journal article" date="2024" name="Nat. Commun.">
        <title>Phylogenomics reveals the evolutionary origins of lichenization in chlorophyte algae.</title>
        <authorList>
            <person name="Puginier C."/>
            <person name="Libourel C."/>
            <person name="Otte J."/>
            <person name="Skaloud P."/>
            <person name="Haon M."/>
            <person name="Grisel S."/>
            <person name="Petersen M."/>
            <person name="Berrin J.G."/>
            <person name="Delaux P.M."/>
            <person name="Dal Grande F."/>
            <person name="Keller J."/>
        </authorList>
    </citation>
    <scope>NUCLEOTIDE SEQUENCE [LARGE SCALE GENOMIC DNA]</scope>
    <source>
        <strain evidence="2 3">SAG 2036</strain>
    </source>
</reference>
<name>A0AAW1P461_9CHLO</name>
<proteinExistence type="predicted"/>
<accession>A0AAW1P461</accession>
<evidence type="ECO:0000313" key="3">
    <source>
        <dbReference type="Proteomes" id="UP001465755"/>
    </source>
</evidence>
<keyword evidence="3" id="KW-1185">Reference proteome</keyword>
<protein>
    <recommendedName>
        <fullName evidence="4">Secreted protein</fullName>
    </recommendedName>
</protein>
<keyword evidence="1" id="KW-0732">Signal</keyword>
<dbReference type="PROSITE" id="PS51257">
    <property type="entry name" value="PROKAR_LIPOPROTEIN"/>
    <property type="match status" value="1"/>
</dbReference>
<dbReference type="AlphaFoldDB" id="A0AAW1P461"/>
<feature type="signal peptide" evidence="1">
    <location>
        <begin position="1"/>
        <end position="24"/>
    </location>
</feature>
<organism evidence="2 3">
    <name type="scientific">Symbiochloris irregularis</name>
    <dbReference type="NCBI Taxonomy" id="706552"/>
    <lineage>
        <taxon>Eukaryota</taxon>
        <taxon>Viridiplantae</taxon>
        <taxon>Chlorophyta</taxon>
        <taxon>core chlorophytes</taxon>
        <taxon>Trebouxiophyceae</taxon>
        <taxon>Trebouxiales</taxon>
        <taxon>Trebouxiaceae</taxon>
        <taxon>Symbiochloris</taxon>
    </lineage>
</organism>
<gene>
    <name evidence="2" type="ORF">WJX73_006891</name>
</gene>
<sequence length="168" mass="18174">MRFRLHSASLAIVVFTACLSLASAKECWVGEEKDSCLLYLGAEDISKCAQLQMAFGARAPAYTITSPSRPCLALLPRACTSLELPQCHTFEATQAMEALGEPLQPEEVVVRRMPQQLAPAQAWQCYVTDANECLMDPVAVSDTDTDSQAACDALHGDGQWDTCIFLGG</sequence>
<dbReference type="Proteomes" id="UP001465755">
    <property type="component" value="Unassembled WGS sequence"/>
</dbReference>
<evidence type="ECO:0000313" key="2">
    <source>
        <dbReference type="EMBL" id="KAK9803348.1"/>
    </source>
</evidence>
<evidence type="ECO:0008006" key="4">
    <source>
        <dbReference type="Google" id="ProtNLM"/>
    </source>
</evidence>
<feature type="chain" id="PRO_5043844803" description="Secreted protein" evidence="1">
    <location>
        <begin position="25"/>
        <end position="168"/>
    </location>
</feature>
<dbReference type="EMBL" id="JALJOQ010000060">
    <property type="protein sequence ID" value="KAK9803348.1"/>
    <property type="molecule type" value="Genomic_DNA"/>
</dbReference>
<comment type="caution">
    <text evidence="2">The sequence shown here is derived from an EMBL/GenBank/DDBJ whole genome shotgun (WGS) entry which is preliminary data.</text>
</comment>
<evidence type="ECO:0000256" key="1">
    <source>
        <dbReference type="SAM" id="SignalP"/>
    </source>
</evidence>